<protein>
    <submittedName>
        <fullName evidence="1">Uncharacterized protein</fullName>
    </submittedName>
</protein>
<dbReference type="EMBL" id="CACRTR010000003">
    <property type="protein sequence ID" value="VYT65661.1"/>
    <property type="molecule type" value="Genomic_DNA"/>
</dbReference>
<dbReference type="AlphaFoldDB" id="A0A6N2YFI7"/>
<gene>
    <name evidence="1" type="ORF">ELLFYP34_01600</name>
</gene>
<sequence length="75" mass="9058">MGDLLGRKITIINELKQEKIINLKKQIRIAYYFNIKAEFFDLKRSASCDLSKYWYNQKKNRQIHRNMNTLKTDGF</sequence>
<organism evidence="1">
    <name type="scientific">Eubacterium limosum</name>
    <dbReference type="NCBI Taxonomy" id="1736"/>
    <lineage>
        <taxon>Bacteria</taxon>
        <taxon>Bacillati</taxon>
        <taxon>Bacillota</taxon>
        <taxon>Clostridia</taxon>
        <taxon>Eubacteriales</taxon>
        <taxon>Eubacteriaceae</taxon>
        <taxon>Eubacterium</taxon>
    </lineage>
</organism>
<evidence type="ECO:0000313" key="1">
    <source>
        <dbReference type="EMBL" id="VYT65661.1"/>
    </source>
</evidence>
<reference evidence="1" key="1">
    <citation type="submission" date="2019-11" db="EMBL/GenBank/DDBJ databases">
        <authorList>
            <person name="Feng L."/>
        </authorList>
    </citation>
    <scope>NUCLEOTIDE SEQUENCE</scope>
    <source>
        <strain evidence="1">ElimosumLFYP34</strain>
    </source>
</reference>
<proteinExistence type="predicted"/>
<accession>A0A6N2YFI7</accession>
<name>A0A6N2YFI7_EUBLI</name>